<proteinExistence type="predicted"/>
<dbReference type="EMBL" id="MT142496">
    <property type="protein sequence ID" value="QJA82792.1"/>
    <property type="molecule type" value="Genomic_DNA"/>
</dbReference>
<reference evidence="1" key="1">
    <citation type="submission" date="2020-03" db="EMBL/GenBank/DDBJ databases">
        <title>The deep terrestrial virosphere.</title>
        <authorList>
            <person name="Holmfeldt K."/>
            <person name="Nilsson E."/>
            <person name="Simone D."/>
            <person name="Lopez-Fernandez M."/>
            <person name="Wu X."/>
            <person name="de Brujin I."/>
            <person name="Lundin D."/>
            <person name="Andersson A."/>
            <person name="Bertilsson S."/>
            <person name="Dopson M."/>
        </authorList>
    </citation>
    <scope>NUCLEOTIDE SEQUENCE</scope>
    <source>
        <strain evidence="2">MM415A00370</strain>
        <strain evidence="1">MM415B00745</strain>
    </source>
</reference>
<accession>A0A6M3IZ83</accession>
<dbReference type="EMBL" id="MT141477">
    <property type="protein sequence ID" value="QJA62644.1"/>
    <property type="molecule type" value="Genomic_DNA"/>
</dbReference>
<evidence type="ECO:0000313" key="2">
    <source>
        <dbReference type="EMBL" id="QJA82792.1"/>
    </source>
</evidence>
<dbReference type="AlphaFoldDB" id="A0A6M3IZ83"/>
<gene>
    <name evidence="2" type="ORF">MM415A00370_0009</name>
    <name evidence="1" type="ORF">MM415B00745_0011</name>
</gene>
<protein>
    <submittedName>
        <fullName evidence="1">Uncharacterized protein</fullName>
    </submittedName>
</protein>
<name>A0A6M3IZ83_9ZZZZ</name>
<sequence>METQELLKELRAKMLDKSVTREDVNKALEIEPDTYLARIITHIHTFFCRDHYSSETVSCPYYGEEQLDGTWQHLAHRKWWDITLDLMKTLDVTEGEFKVMLDYFISAISAIEKSPLELYILVEGYLKAETIEQVMRKFSITYPIKKPTPVAPNQASPSSESYSKK</sequence>
<evidence type="ECO:0000313" key="1">
    <source>
        <dbReference type="EMBL" id="QJA62644.1"/>
    </source>
</evidence>
<organism evidence="1">
    <name type="scientific">viral metagenome</name>
    <dbReference type="NCBI Taxonomy" id="1070528"/>
    <lineage>
        <taxon>unclassified sequences</taxon>
        <taxon>metagenomes</taxon>
        <taxon>organismal metagenomes</taxon>
    </lineage>
</organism>